<dbReference type="InterPro" id="IPR000300">
    <property type="entry name" value="IPPc"/>
</dbReference>
<dbReference type="Gene3D" id="3.60.10.10">
    <property type="entry name" value="Endonuclease/exonuclease/phosphatase"/>
    <property type="match status" value="1"/>
</dbReference>
<feature type="compositionally biased region" description="Basic residues" evidence="1">
    <location>
        <begin position="860"/>
        <end position="869"/>
    </location>
</feature>
<feature type="compositionally biased region" description="Basic and acidic residues" evidence="1">
    <location>
        <begin position="760"/>
        <end position="776"/>
    </location>
</feature>
<proteinExistence type="predicted"/>
<dbReference type="OrthoDB" id="405996at2759"/>
<feature type="region of interest" description="Disordered" evidence="1">
    <location>
        <begin position="747"/>
        <end position="777"/>
    </location>
</feature>
<feature type="region of interest" description="Disordered" evidence="1">
    <location>
        <begin position="834"/>
        <end position="869"/>
    </location>
</feature>
<keyword evidence="4" id="KW-1185">Reference proteome</keyword>
<comment type="caution">
    <text evidence="3">The sequence shown here is derived from an EMBL/GenBank/DDBJ whole genome shotgun (WGS) entry which is preliminary data.</text>
</comment>
<evidence type="ECO:0000313" key="4">
    <source>
        <dbReference type="Proteomes" id="UP000186817"/>
    </source>
</evidence>
<feature type="region of interest" description="Disordered" evidence="1">
    <location>
        <begin position="670"/>
        <end position="706"/>
    </location>
</feature>
<dbReference type="AlphaFoldDB" id="A0A1Q9D0L4"/>
<organism evidence="3 4">
    <name type="scientific">Symbiodinium microadriaticum</name>
    <name type="common">Dinoflagellate</name>
    <name type="synonym">Zooxanthella microadriatica</name>
    <dbReference type="NCBI Taxonomy" id="2951"/>
    <lineage>
        <taxon>Eukaryota</taxon>
        <taxon>Sar</taxon>
        <taxon>Alveolata</taxon>
        <taxon>Dinophyceae</taxon>
        <taxon>Suessiales</taxon>
        <taxon>Symbiodiniaceae</taxon>
        <taxon>Symbiodinium</taxon>
    </lineage>
</organism>
<feature type="region of interest" description="Disordered" evidence="1">
    <location>
        <begin position="592"/>
        <end position="637"/>
    </location>
</feature>
<feature type="region of interest" description="Disordered" evidence="1">
    <location>
        <begin position="354"/>
        <end position="440"/>
    </location>
</feature>
<protein>
    <recommendedName>
        <fullName evidence="2">Inositol polyphosphate-related phosphatase domain-containing protein</fullName>
    </recommendedName>
</protein>
<feature type="domain" description="Inositol polyphosphate-related phosphatase" evidence="2">
    <location>
        <begin position="221"/>
        <end position="337"/>
    </location>
</feature>
<feature type="compositionally biased region" description="Basic and acidic residues" evidence="1">
    <location>
        <begin position="100"/>
        <end position="109"/>
    </location>
</feature>
<reference evidence="3 4" key="1">
    <citation type="submission" date="2016-02" db="EMBL/GenBank/DDBJ databases">
        <title>Genome analysis of coral dinoflagellate symbionts highlights evolutionary adaptations to a symbiotic lifestyle.</title>
        <authorList>
            <person name="Aranda M."/>
            <person name="Li Y."/>
            <person name="Liew Y.J."/>
            <person name="Baumgarten S."/>
            <person name="Simakov O."/>
            <person name="Wilson M."/>
            <person name="Piel J."/>
            <person name="Ashoor H."/>
            <person name="Bougouffa S."/>
            <person name="Bajic V.B."/>
            <person name="Ryu T."/>
            <person name="Ravasi T."/>
            <person name="Bayer T."/>
            <person name="Micklem G."/>
            <person name="Kim H."/>
            <person name="Bhak J."/>
            <person name="Lajeunesse T.C."/>
            <person name="Voolstra C.R."/>
        </authorList>
    </citation>
    <scope>NUCLEOTIDE SEQUENCE [LARGE SCALE GENOMIC DNA]</scope>
    <source>
        <strain evidence="3 4">CCMP2467</strain>
    </source>
</reference>
<sequence>MVKGVHPCGTADVNPYASGFLNGLLLPGPMLTTYRLHVSLHCVLQGWRMATAAVAQPIREVSSAVAAEQEERAVYIDDEVPPGLIGDRDDASQRSPSLESVRDKAPKEVATDVAGGTTAVPVQYDYVVQAEEAPLLDQPQVSSPRENKKAAQELPPGAVGAPFVADEIEDASPPSPGDSPEAIPAHSPASPSKTSFHRWEEADVSLLGGSKQVVRVFCGVWNLHGKKAPASLHQWVPTSPRHHIYVVGTCECERTIEKSLIWSSKARWERQMCEHLGEDFRMIGSHNMSAIHVMVFIHRSLWRYCWEPRTCQVATGFANLVGNKGGTQVPAPNRERSPLTFGEAIPNLVAEMQRRGKQQCQKGGGQARAPMADRGDASSETGRLADATQGGEPSSSSAPDKVNPVTEGEKGAISASEGEDSSTSSSPPADNPIRGTSKQRQIVRRMCRELYERPWHADDLLWNLSQNRLTSMASANVGDKLRALGEQKREDIADALFNNAYSALMAVGTLSGGTHLQMALDQLRADPLQAVEMWAACKVRWQDKLGVPAATVAKIMASKPAISLPGGADLGTMQKKTEEIDWDARSDEAAVTPPLIDDEGQHQGEWRDIPGPEGMRQPTTPELLVDLDDTSGDQPSADEIVEGIKHTWPSATTFAAIFHNMTVSDIRKEWGMPASPSTSEASAAEKKEAEEATGEGPCTSAQGEPPLDQDELVQQVMGELKQSGGAPAPTERSQAGDDLLDIEIESGATIRPASQQAKTAGEKLGQRLRSQQEDRRRTLRVGGLTVKLPPAKTGEAARGTLTAKVKRVSKALGEEKPLESLTTRMKRVAAFMDQGEKFQHNVGGGKVRHARERKKDRPPLRRRRHLSAR</sequence>
<dbReference type="InterPro" id="IPR046985">
    <property type="entry name" value="IP5"/>
</dbReference>
<dbReference type="InterPro" id="IPR036691">
    <property type="entry name" value="Endo/exonu/phosph_ase_sf"/>
</dbReference>
<feature type="region of interest" description="Disordered" evidence="1">
    <location>
        <begin position="78"/>
        <end position="109"/>
    </location>
</feature>
<dbReference type="EMBL" id="LSRX01000800">
    <property type="protein sequence ID" value="OLP88704.1"/>
    <property type="molecule type" value="Genomic_DNA"/>
</dbReference>
<dbReference type="GO" id="GO:0004439">
    <property type="term" value="F:phosphatidylinositol-4,5-bisphosphate 5-phosphatase activity"/>
    <property type="evidence" value="ECO:0007669"/>
    <property type="project" value="TreeGrafter"/>
</dbReference>
<dbReference type="GO" id="GO:0046856">
    <property type="term" value="P:phosphatidylinositol dephosphorylation"/>
    <property type="evidence" value="ECO:0007669"/>
    <property type="project" value="InterPro"/>
</dbReference>
<evidence type="ECO:0000259" key="2">
    <source>
        <dbReference type="Pfam" id="PF22669"/>
    </source>
</evidence>
<feature type="region of interest" description="Disordered" evidence="1">
    <location>
        <begin position="135"/>
        <end position="195"/>
    </location>
</feature>
<dbReference type="PANTHER" id="PTHR11200">
    <property type="entry name" value="INOSITOL 5-PHOSPHATASE"/>
    <property type="match status" value="1"/>
</dbReference>
<feature type="compositionally biased region" description="Low complexity" evidence="1">
    <location>
        <begin position="673"/>
        <end position="682"/>
    </location>
</feature>
<evidence type="ECO:0000256" key="1">
    <source>
        <dbReference type="SAM" id="MobiDB-lite"/>
    </source>
</evidence>
<dbReference type="Proteomes" id="UP000186817">
    <property type="component" value="Unassembled WGS sequence"/>
</dbReference>
<feature type="compositionally biased region" description="Basic and acidic residues" evidence="1">
    <location>
        <begin position="599"/>
        <end position="610"/>
    </location>
</feature>
<gene>
    <name evidence="3" type="ORF">AK812_SmicGene29964</name>
</gene>
<name>A0A1Q9D0L4_SYMMI</name>
<accession>A0A1Q9D0L4</accession>
<evidence type="ECO:0000313" key="3">
    <source>
        <dbReference type="EMBL" id="OLP88704.1"/>
    </source>
</evidence>
<dbReference type="Pfam" id="PF22669">
    <property type="entry name" value="Exo_endo_phos2"/>
    <property type="match status" value="1"/>
</dbReference>